<dbReference type="KEGG" id="apuu:APUU_40169A"/>
<dbReference type="EMBL" id="AP024446">
    <property type="protein sequence ID" value="BCS23725.1"/>
    <property type="molecule type" value="Genomic_DNA"/>
</dbReference>
<dbReference type="PANTHER" id="PTHR47338:SF20">
    <property type="entry name" value="ZN(II)2CYS6 TRANSCRIPTION FACTOR (EUROFUNG)"/>
    <property type="match status" value="1"/>
</dbReference>
<dbReference type="RefSeq" id="XP_041555919.1">
    <property type="nucleotide sequence ID" value="XM_041703211.1"/>
</dbReference>
<evidence type="ECO:0000256" key="5">
    <source>
        <dbReference type="ARBA" id="ARBA00023163"/>
    </source>
</evidence>
<protein>
    <recommendedName>
        <fullName evidence="8">Zn(2)-C6 fungal-type domain-containing protein</fullName>
    </recommendedName>
</protein>
<dbReference type="Pfam" id="PF00172">
    <property type="entry name" value="Zn_clus"/>
    <property type="match status" value="1"/>
</dbReference>
<dbReference type="AlphaFoldDB" id="A0A7R8ANL1"/>
<feature type="region of interest" description="Disordered" evidence="7">
    <location>
        <begin position="61"/>
        <end position="104"/>
    </location>
</feature>
<dbReference type="GO" id="GO:0005634">
    <property type="term" value="C:nucleus"/>
    <property type="evidence" value="ECO:0007669"/>
    <property type="project" value="UniProtKB-SubCell"/>
</dbReference>
<keyword evidence="5" id="KW-0804">Transcription</keyword>
<dbReference type="InterPro" id="IPR050815">
    <property type="entry name" value="TF_fung"/>
</dbReference>
<dbReference type="SMART" id="SM00066">
    <property type="entry name" value="GAL4"/>
    <property type="match status" value="1"/>
</dbReference>
<dbReference type="Gene3D" id="4.10.240.10">
    <property type="entry name" value="Zn(2)-C6 fungal-type DNA-binding domain"/>
    <property type="match status" value="1"/>
</dbReference>
<sequence>MSAAPADVRKPPQPPQPSGNIMASHALASCFFCRRSKRRCDKNLPTCQLCIKKGLKCSYPRRRGQRAASPPSGVRGSESGDDSNSAHAEPVVAQSSNASEFQPVSPTSTSSFAVNAAISFLAPDLFREAGLEIPRLDLGIPDEVSLHLGDSQQVLETASKFFQMTWMPIVSRKRHLAAVLNPLSPCRRPTVLLHLCMKLCCLPVDDEKRTSLYRLIKKFYSEVESTGDLCVQVLQAAILIAVFEIGDAIYPAAYLTVGGCSRYAIAMGLDKINKCRLGGEHTRTASWMEIEEKRRVWWAILTLDRSVTSIQFTLLVIAIRGDRAPIDAFYRFLNFTNPARVLATEDPVFEDFLPVDDDKFYDATSEPEDAVPISQGFVFKIGHFGRLAQATYLISQALATIRSFSAVSTDLSKTSLLSETAQLCRTFEALARANEVEVTVRRLPFCCQSLISYSGVFLLQEHYWQQLNMRSRQDTQQDTYVETHHALDTLCRVASGIQQGPSPVDLRQGHCTFLLVGVVYQGLSALLSIGNGNPSAEIRESIAVLRWLLRHLRARWPLSGIYERILDSKEALLASEVI</sequence>
<dbReference type="CDD" id="cd00067">
    <property type="entry name" value="GAL4"/>
    <property type="match status" value="1"/>
</dbReference>
<evidence type="ECO:0000256" key="2">
    <source>
        <dbReference type="ARBA" id="ARBA00022723"/>
    </source>
</evidence>
<dbReference type="GO" id="GO:0003677">
    <property type="term" value="F:DNA binding"/>
    <property type="evidence" value="ECO:0007669"/>
    <property type="project" value="UniProtKB-KW"/>
</dbReference>
<dbReference type="PROSITE" id="PS00463">
    <property type="entry name" value="ZN2_CY6_FUNGAL_1"/>
    <property type="match status" value="1"/>
</dbReference>
<dbReference type="InterPro" id="IPR001138">
    <property type="entry name" value="Zn2Cys6_DnaBD"/>
</dbReference>
<evidence type="ECO:0000313" key="10">
    <source>
        <dbReference type="Proteomes" id="UP000654913"/>
    </source>
</evidence>
<reference evidence="9" key="1">
    <citation type="submission" date="2021-01" db="EMBL/GenBank/DDBJ databases">
        <authorList>
            <consortium name="Aspergillus puulaauensis MK2 genome sequencing consortium"/>
            <person name="Kazuki M."/>
            <person name="Futagami T."/>
        </authorList>
    </citation>
    <scope>NUCLEOTIDE SEQUENCE</scope>
    <source>
        <strain evidence="9">MK2</strain>
    </source>
</reference>
<evidence type="ECO:0000256" key="1">
    <source>
        <dbReference type="ARBA" id="ARBA00004123"/>
    </source>
</evidence>
<dbReference type="OrthoDB" id="270167at2759"/>
<dbReference type="GO" id="GO:0008270">
    <property type="term" value="F:zinc ion binding"/>
    <property type="evidence" value="ECO:0007669"/>
    <property type="project" value="InterPro"/>
</dbReference>
<dbReference type="InterPro" id="IPR036864">
    <property type="entry name" value="Zn2-C6_fun-type_DNA-bd_sf"/>
</dbReference>
<feature type="region of interest" description="Disordered" evidence="7">
    <location>
        <begin position="1"/>
        <end position="20"/>
    </location>
</feature>
<evidence type="ECO:0000313" key="9">
    <source>
        <dbReference type="EMBL" id="BCS23725.1"/>
    </source>
</evidence>
<dbReference type="InterPro" id="IPR007219">
    <property type="entry name" value="XnlR_reg_dom"/>
</dbReference>
<dbReference type="PROSITE" id="PS50048">
    <property type="entry name" value="ZN2_CY6_FUNGAL_2"/>
    <property type="match status" value="1"/>
</dbReference>
<comment type="subcellular location">
    <subcellularLocation>
        <location evidence="1">Nucleus</location>
    </subcellularLocation>
</comment>
<evidence type="ECO:0000259" key="8">
    <source>
        <dbReference type="PROSITE" id="PS50048"/>
    </source>
</evidence>
<feature type="compositionally biased region" description="Polar residues" evidence="7">
    <location>
        <begin position="93"/>
        <end position="104"/>
    </location>
</feature>
<keyword evidence="6" id="KW-0539">Nucleus</keyword>
<dbReference type="SUPFAM" id="SSF57701">
    <property type="entry name" value="Zn2/Cys6 DNA-binding domain"/>
    <property type="match status" value="1"/>
</dbReference>
<keyword evidence="2" id="KW-0479">Metal-binding</keyword>
<gene>
    <name evidence="9" type="ORF">APUU_40169A</name>
</gene>
<dbReference type="GeneID" id="64973730"/>
<feature type="domain" description="Zn(2)-C6 fungal-type" evidence="8">
    <location>
        <begin position="29"/>
        <end position="59"/>
    </location>
</feature>
<evidence type="ECO:0000256" key="6">
    <source>
        <dbReference type="ARBA" id="ARBA00023242"/>
    </source>
</evidence>
<dbReference type="PANTHER" id="PTHR47338">
    <property type="entry name" value="ZN(II)2CYS6 TRANSCRIPTION FACTOR (EUROFUNG)-RELATED"/>
    <property type="match status" value="1"/>
</dbReference>
<accession>A0A7R8ANL1</accession>
<keyword evidence="4" id="KW-0238">DNA-binding</keyword>
<dbReference type="GO" id="GO:0000981">
    <property type="term" value="F:DNA-binding transcription factor activity, RNA polymerase II-specific"/>
    <property type="evidence" value="ECO:0007669"/>
    <property type="project" value="InterPro"/>
</dbReference>
<name>A0A7R8ANL1_9EURO</name>
<dbReference type="GO" id="GO:0006351">
    <property type="term" value="P:DNA-templated transcription"/>
    <property type="evidence" value="ECO:0007669"/>
    <property type="project" value="InterPro"/>
</dbReference>
<dbReference type="Pfam" id="PF04082">
    <property type="entry name" value="Fungal_trans"/>
    <property type="match status" value="1"/>
</dbReference>
<proteinExistence type="predicted"/>
<dbReference type="Proteomes" id="UP000654913">
    <property type="component" value="Chromosome 4"/>
</dbReference>
<evidence type="ECO:0000256" key="7">
    <source>
        <dbReference type="SAM" id="MobiDB-lite"/>
    </source>
</evidence>
<evidence type="ECO:0000256" key="3">
    <source>
        <dbReference type="ARBA" id="ARBA00023015"/>
    </source>
</evidence>
<organism evidence="9 10">
    <name type="scientific">Aspergillus puulaauensis</name>
    <dbReference type="NCBI Taxonomy" id="1220207"/>
    <lineage>
        <taxon>Eukaryota</taxon>
        <taxon>Fungi</taxon>
        <taxon>Dikarya</taxon>
        <taxon>Ascomycota</taxon>
        <taxon>Pezizomycotina</taxon>
        <taxon>Eurotiomycetes</taxon>
        <taxon>Eurotiomycetidae</taxon>
        <taxon>Eurotiales</taxon>
        <taxon>Aspergillaceae</taxon>
        <taxon>Aspergillus</taxon>
    </lineage>
</organism>
<dbReference type="CDD" id="cd12148">
    <property type="entry name" value="fungal_TF_MHR"/>
    <property type="match status" value="1"/>
</dbReference>
<reference evidence="9" key="2">
    <citation type="submission" date="2021-02" db="EMBL/GenBank/DDBJ databases">
        <title>Aspergillus puulaauensis MK2 genome sequence.</title>
        <authorList>
            <person name="Futagami T."/>
            <person name="Mori K."/>
            <person name="Kadooka C."/>
            <person name="Tanaka T."/>
        </authorList>
    </citation>
    <scope>NUCLEOTIDE SEQUENCE</scope>
    <source>
        <strain evidence="9">MK2</strain>
    </source>
</reference>
<keyword evidence="3" id="KW-0805">Transcription regulation</keyword>
<evidence type="ECO:0000256" key="4">
    <source>
        <dbReference type="ARBA" id="ARBA00023125"/>
    </source>
</evidence>
<keyword evidence="10" id="KW-1185">Reference proteome</keyword>